<accession>A0A8H2ZN30</accession>
<sequence>MVEDNTGNLIYLSPCRLLSLKSLWTSLKAWMLMLSLSVAASIGSIMSLVMLLKRILPLKVSSHLPPSSRREQVLQLRAQDYQDLEPSSHHCGHQTCLFLVKLHVLIFQQQEFTPKATLISFRTLLEQEMSDSTALSTMTEIPDRPKSSHNIFRVPQYLHFVSRVYHSNHQPR</sequence>
<comment type="caution">
    <text evidence="2">The sequence shown here is derived from an EMBL/GenBank/DDBJ whole genome shotgun (WGS) entry which is preliminary data.</text>
</comment>
<evidence type="ECO:0000256" key="1">
    <source>
        <dbReference type="SAM" id="Phobius"/>
    </source>
</evidence>
<dbReference type="EMBL" id="CAJHIA010000008">
    <property type="protein sequence ID" value="CAD6442466.1"/>
    <property type="molecule type" value="Genomic_DNA"/>
</dbReference>
<dbReference type="Proteomes" id="UP000624404">
    <property type="component" value="Unassembled WGS sequence"/>
</dbReference>
<keyword evidence="3" id="KW-1185">Reference proteome</keyword>
<dbReference type="AlphaFoldDB" id="A0A8H2ZN30"/>
<keyword evidence="1" id="KW-0812">Transmembrane</keyword>
<gene>
    <name evidence="2" type="ORF">SCLTRI_LOCUS2431</name>
</gene>
<feature type="transmembrane region" description="Helical" evidence="1">
    <location>
        <begin position="29"/>
        <end position="52"/>
    </location>
</feature>
<name>A0A8H2ZN30_9HELO</name>
<organism evidence="2 3">
    <name type="scientific">Sclerotinia trifoliorum</name>
    <dbReference type="NCBI Taxonomy" id="28548"/>
    <lineage>
        <taxon>Eukaryota</taxon>
        <taxon>Fungi</taxon>
        <taxon>Dikarya</taxon>
        <taxon>Ascomycota</taxon>
        <taxon>Pezizomycotina</taxon>
        <taxon>Leotiomycetes</taxon>
        <taxon>Helotiales</taxon>
        <taxon>Sclerotiniaceae</taxon>
        <taxon>Sclerotinia</taxon>
    </lineage>
</organism>
<protein>
    <submittedName>
        <fullName evidence="2">79e58243-2388-4a5d-9ba5-16934cc790b3-CDS</fullName>
    </submittedName>
</protein>
<keyword evidence="1" id="KW-0472">Membrane</keyword>
<evidence type="ECO:0000313" key="2">
    <source>
        <dbReference type="EMBL" id="CAD6442466.1"/>
    </source>
</evidence>
<evidence type="ECO:0000313" key="3">
    <source>
        <dbReference type="Proteomes" id="UP000624404"/>
    </source>
</evidence>
<reference evidence="2" key="1">
    <citation type="submission" date="2020-10" db="EMBL/GenBank/DDBJ databases">
        <authorList>
            <person name="Kusch S."/>
        </authorList>
    </citation>
    <scope>NUCLEOTIDE SEQUENCE</scope>
    <source>
        <strain evidence="2">SwB9</strain>
    </source>
</reference>
<keyword evidence="1" id="KW-1133">Transmembrane helix</keyword>
<proteinExistence type="predicted"/>